<dbReference type="CDD" id="cd07185">
    <property type="entry name" value="OmpA_C-like"/>
    <property type="match status" value="1"/>
</dbReference>
<dbReference type="GO" id="GO:0016020">
    <property type="term" value="C:membrane"/>
    <property type="evidence" value="ECO:0007669"/>
    <property type="project" value="UniProtKB-UniRule"/>
</dbReference>
<dbReference type="EMBL" id="RCTJ01000010">
    <property type="protein sequence ID" value="RLQ14562.1"/>
    <property type="molecule type" value="Genomic_DNA"/>
</dbReference>
<dbReference type="InterPro" id="IPR036737">
    <property type="entry name" value="OmpA-like_sf"/>
</dbReference>
<dbReference type="RefSeq" id="WP_049625591.1">
    <property type="nucleotide sequence ID" value="NZ_LDNS01000331.1"/>
</dbReference>
<evidence type="ECO:0000313" key="6">
    <source>
        <dbReference type="Proteomes" id="UP000266922"/>
    </source>
</evidence>
<keyword evidence="7" id="KW-1185">Reference proteome</keyword>
<evidence type="ECO:0000313" key="7">
    <source>
        <dbReference type="Proteomes" id="UP000773850"/>
    </source>
</evidence>
<dbReference type="InterPro" id="IPR006665">
    <property type="entry name" value="OmpA-like"/>
</dbReference>
<reference evidence="4 7" key="1">
    <citation type="submission" date="2016-03" db="EMBL/GenBank/DDBJ databases">
        <title>Spore heat resistance.</title>
        <authorList>
            <person name="Boekhorst J."/>
            <person name="Berendsen E.M."/>
            <person name="Wells-Bennik M.H."/>
            <person name="Kuipers O.P."/>
        </authorList>
    </citation>
    <scope>NUCLEOTIDE SEQUENCE [LARGE SCALE GENOMIC DNA]</scope>
    <source>
        <strain evidence="4 7">GS8</strain>
    </source>
</reference>
<dbReference type="Proteomes" id="UP000773850">
    <property type="component" value="Unassembled WGS sequence"/>
</dbReference>
<dbReference type="Proteomes" id="UP000266922">
    <property type="component" value="Unassembled WGS sequence"/>
</dbReference>
<dbReference type="SUPFAM" id="SSF103088">
    <property type="entry name" value="OmpA-like"/>
    <property type="match status" value="1"/>
</dbReference>
<dbReference type="Gene3D" id="3.30.1330.60">
    <property type="entry name" value="OmpA-like domain"/>
    <property type="match status" value="1"/>
</dbReference>
<dbReference type="OrthoDB" id="9805566at2"/>
<evidence type="ECO:0000259" key="3">
    <source>
        <dbReference type="PROSITE" id="PS51123"/>
    </source>
</evidence>
<evidence type="ECO:0000256" key="1">
    <source>
        <dbReference type="PROSITE-ProRule" id="PRU00473"/>
    </source>
</evidence>
<evidence type="ECO:0000313" key="4">
    <source>
        <dbReference type="EMBL" id="KAF6511351.1"/>
    </source>
</evidence>
<keyword evidence="2" id="KW-1133">Transmembrane helix</keyword>
<dbReference type="PANTHER" id="PTHR30329:SF21">
    <property type="entry name" value="LIPOPROTEIN YIAD-RELATED"/>
    <property type="match status" value="1"/>
</dbReference>
<accession>A0A0K9I167</accession>
<dbReference type="AlphaFoldDB" id="A0A0K9I167"/>
<dbReference type="PANTHER" id="PTHR30329">
    <property type="entry name" value="STATOR ELEMENT OF FLAGELLAR MOTOR COMPLEX"/>
    <property type="match status" value="1"/>
</dbReference>
<proteinExistence type="predicted"/>
<gene>
    <name evidence="5" type="ORF">D9548_04935</name>
    <name evidence="4" type="ORF">GS8_927</name>
</gene>
<feature type="transmembrane region" description="Helical" evidence="2">
    <location>
        <begin position="12"/>
        <end position="35"/>
    </location>
</feature>
<dbReference type="PROSITE" id="PS51123">
    <property type="entry name" value="OMPA_2"/>
    <property type="match status" value="1"/>
</dbReference>
<protein>
    <submittedName>
        <fullName evidence="5">OmpA family protein</fullName>
    </submittedName>
    <submittedName>
        <fullName evidence="4">Periplasmic protein</fullName>
    </submittedName>
</protein>
<sequence>MKYRKRTEVNYWMSYADLMSAMLMVFALLLMSVILDYRELLEEKEKQIEEVVSVKTEIIRALTEAFKKSNLAIEIDQQTGAIRFPGSILFESNSAEISPEGKAFLQQFIPKYMGILLQDRFKDEISSIIIEGHTDRNGTYMYNMSLSQRRAYAVLEYIYSKEFPNFKERELSKKYITANGRSFSNPLTDENGKYDPDRSRRVEFLFRLKDDEAIKAIEKLVNE</sequence>
<reference evidence="5 6" key="2">
    <citation type="submission" date="2018-10" db="EMBL/GenBank/DDBJ databases">
        <title>Geobacillus stearothermophilus in processing lines of powdered infant formula.</title>
        <authorList>
            <person name="Rhee M.S."/>
            <person name="Choi I.-G."/>
            <person name="Cho T.J."/>
            <person name="Park B."/>
        </authorList>
    </citation>
    <scope>NUCLEOTIDE SEQUENCE [LARGE SCALE GENOMIC DNA]</scope>
    <source>
        <strain evidence="5 6">FHS-PPGT130</strain>
    </source>
</reference>
<evidence type="ECO:0000256" key="2">
    <source>
        <dbReference type="SAM" id="Phobius"/>
    </source>
</evidence>
<comment type="caution">
    <text evidence="5">The sequence shown here is derived from an EMBL/GenBank/DDBJ whole genome shotgun (WGS) entry which is preliminary data.</text>
</comment>
<feature type="domain" description="OmpA-like" evidence="3">
    <location>
        <begin position="77"/>
        <end position="210"/>
    </location>
</feature>
<organism evidence="5 6">
    <name type="scientific">Geobacillus stearothermophilus</name>
    <name type="common">Bacillus stearothermophilus</name>
    <dbReference type="NCBI Taxonomy" id="1422"/>
    <lineage>
        <taxon>Bacteria</taxon>
        <taxon>Bacillati</taxon>
        <taxon>Bacillota</taxon>
        <taxon>Bacilli</taxon>
        <taxon>Bacillales</taxon>
        <taxon>Anoxybacillaceae</taxon>
        <taxon>Geobacillus</taxon>
    </lineage>
</organism>
<name>A0A0K9I167_GEOSE</name>
<dbReference type="EMBL" id="LUCS01000018">
    <property type="protein sequence ID" value="KAF6511351.1"/>
    <property type="molecule type" value="Genomic_DNA"/>
</dbReference>
<keyword evidence="2" id="KW-0812">Transmembrane</keyword>
<dbReference type="Pfam" id="PF00691">
    <property type="entry name" value="OmpA"/>
    <property type="match status" value="1"/>
</dbReference>
<dbReference type="InterPro" id="IPR050330">
    <property type="entry name" value="Bact_OuterMem_StrucFunc"/>
</dbReference>
<keyword evidence="1 2" id="KW-0472">Membrane</keyword>
<evidence type="ECO:0000313" key="5">
    <source>
        <dbReference type="EMBL" id="RLQ14562.1"/>
    </source>
</evidence>